<evidence type="ECO:0000256" key="3">
    <source>
        <dbReference type="ARBA" id="ARBA00023004"/>
    </source>
</evidence>
<keyword evidence="6" id="KW-1185">Reference proteome</keyword>
<feature type="domain" description="Cytochrome c" evidence="4">
    <location>
        <begin position="17"/>
        <end position="55"/>
    </location>
</feature>
<dbReference type="SUPFAM" id="SSF46626">
    <property type="entry name" value="Cytochrome c"/>
    <property type="match status" value="1"/>
</dbReference>
<dbReference type="Proteomes" id="UP000621455">
    <property type="component" value="Unassembled WGS sequence"/>
</dbReference>
<keyword evidence="3" id="KW-0408">Iron</keyword>
<accession>A0ABX0NHI1</accession>
<dbReference type="InterPro" id="IPR009056">
    <property type="entry name" value="Cyt_c-like_dom"/>
</dbReference>
<evidence type="ECO:0000256" key="2">
    <source>
        <dbReference type="ARBA" id="ARBA00022723"/>
    </source>
</evidence>
<organism evidence="5 6">
    <name type="scientific">Massilia frigida</name>
    <dbReference type="NCBI Taxonomy" id="2609281"/>
    <lineage>
        <taxon>Bacteria</taxon>
        <taxon>Pseudomonadati</taxon>
        <taxon>Pseudomonadota</taxon>
        <taxon>Betaproteobacteria</taxon>
        <taxon>Burkholderiales</taxon>
        <taxon>Oxalobacteraceae</taxon>
        <taxon>Telluria group</taxon>
        <taxon>Massilia</taxon>
    </lineage>
</organism>
<keyword evidence="1" id="KW-0349">Heme</keyword>
<evidence type="ECO:0000256" key="1">
    <source>
        <dbReference type="ARBA" id="ARBA00022617"/>
    </source>
</evidence>
<sequence length="69" mass="6797">MLASVAAAGAPSPALLQRCAACHGASGNTASAALYPNLAGQSAAYIELQLNKSAAASGPMRRCAPARRA</sequence>
<reference evidence="5 6" key="1">
    <citation type="submission" date="2019-10" db="EMBL/GenBank/DDBJ databases">
        <title>Taxonomy of Antarctic Massilia spp.: description of Massilia rubra sp. nov., Massilia aquatica sp. nov., Massilia mucilaginosa sp. nov., Massilia frigida sp. nov. isolated from streams, lakes and regoliths.</title>
        <authorList>
            <person name="Holochova P."/>
            <person name="Sedlacek I."/>
            <person name="Kralova S."/>
            <person name="Maslanova I."/>
            <person name="Busse H.-J."/>
            <person name="Stankova E."/>
            <person name="Vrbovska V."/>
            <person name="Kovarovic V."/>
            <person name="Bartak M."/>
            <person name="Svec P."/>
            <person name="Pantucek R."/>
        </authorList>
    </citation>
    <scope>NUCLEOTIDE SEQUENCE [LARGE SCALE GENOMIC DNA]</scope>
    <source>
        <strain evidence="5 6">CCM 8695</strain>
    </source>
</reference>
<dbReference type="Pfam" id="PF00034">
    <property type="entry name" value="Cytochrom_C"/>
    <property type="match status" value="1"/>
</dbReference>
<protein>
    <submittedName>
        <fullName evidence="5">C-type cytochrome</fullName>
    </submittedName>
</protein>
<gene>
    <name evidence="5" type="ORF">F2P44_20710</name>
</gene>
<name>A0ABX0NHI1_9BURK</name>
<proteinExistence type="predicted"/>
<dbReference type="EMBL" id="WHJG01000024">
    <property type="protein sequence ID" value="NHZ81680.1"/>
    <property type="molecule type" value="Genomic_DNA"/>
</dbReference>
<dbReference type="InterPro" id="IPR036909">
    <property type="entry name" value="Cyt_c-like_dom_sf"/>
</dbReference>
<evidence type="ECO:0000259" key="4">
    <source>
        <dbReference type="Pfam" id="PF00034"/>
    </source>
</evidence>
<evidence type="ECO:0000313" key="5">
    <source>
        <dbReference type="EMBL" id="NHZ81680.1"/>
    </source>
</evidence>
<comment type="caution">
    <text evidence="5">The sequence shown here is derived from an EMBL/GenBank/DDBJ whole genome shotgun (WGS) entry which is preliminary data.</text>
</comment>
<evidence type="ECO:0000313" key="6">
    <source>
        <dbReference type="Proteomes" id="UP000621455"/>
    </source>
</evidence>
<keyword evidence="2" id="KW-0479">Metal-binding</keyword>
<dbReference type="Gene3D" id="1.10.760.10">
    <property type="entry name" value="Cytochrome c-like domain"/>
    <property type="match status" value="1"/>
</dbReference>